<feature type="transmembrane region" description="Helical" evidence="5">
    <location>
        <begin position="62"/>
        <end position="81"/>
    </location>
</feature>
<feature type="transmembrane region" description="Helical" evidence="5">
    <location>
        <begin position="93"/>
        <end position="113"/>
    </location>
</feature>
<keyword evidence="2 5" id="KW-0812">Transmembrane</keyword>
<dbReference type="InterPro" id="IPR035952">
    <property type="entry name" value="Rhomboid-like_sf"/>
</dbReference>
<feature type="transmembrane region" description="Helical" evidence="5">
    <location>
        <begin position="152"/>
        <end position="172"/>
    </location>
</feature>
<comment type="caution">
    <text evidence="8">The sequence shown here is derived from an EMBL/GenBank/DDBJ whole genome shotgun (WGS) entry which is preliminary data.</text>
</comment>
<dbReference type="InterPro" id="IPR022764">
    <property type="entry name" value="Peptidase_S54_rhomboid_dom"/>
</dbReference>
<sequence length="268" mass="29527">MSSRFVGAPVTKWLLIINIAIYALDFFGAGNNSLGRLTPYGAFEIGACFDFHQYWRLLSFQFLHASPMHLIFNMFAVYMFGGMVERALGSRRFAAYYILCGVAGALFYTLLALVGWLGFSWLVGASAGIFGILVALIVIAPDMKVMLIFPPIPMKMKTFGMIILGIGVYTVLTSGDNAGGEAGHLGGALLGFILMKNPWMLNWVDSIVSKQSTARGPRADYSPKIKPRTKVNMESSEVDRILDKVTQHGVHSLTEEERATLLRISKQD</sequence>
<evidence type="ECO:0000256" key="2">
    <source>
        <dbReference type="ARBA" id="ARBA00022692"/>
    </source>
</evidence>
<accession>A0A2S7TZK1</accession>
<evidence type="ECO:0000256" key="3">
    <source>
        <dbReference type="ARBA" id="ARBA00022989"/>
    </source>
</evidence>
<evidence type="ECO:0000256" key="4">
    <source>
        <dbReference type="ARBA" id="ARBA00023136"/>
    </source>
</evidence>
<organism evidence="8 9">
    <name type="scientific">Rubritalea profundi</name>
    <dbReference type="NCBI Taxonomy" id="1658618"/>
    <lineage>
        <taxon>Bacteria</taxon>
        <taxon>Pseudomonadati</taxon>
        <taxon>Verrucomicrobiota</taxon>
        <taxon>Verrucomicrobiia</taxon>
        <taxon>Verrucomicrobiales</taxon>
        <taxon>Rubritaleaceae</taxon>
        <taxon>Rubritalea</taxon>
    </lineage>
</organism>
<evidence type="ECO:0000256" key="5">
    <source>
        <dbReference type="SAM" id="Phobius"/>
    </source>
</evidence>
<dbReference type="Pfam" id="PF01694">
    <property type="entry name" value="Rhomboid"/>
    <property type="match status" value="1"/>
</dbReference>
<dbReference type="PANTHER" id="PTHR43066:SF11">
    <property type="entry name" value="PEPTIDASE S54 RHOMBOID DOMAIN-CONTAINING PROTEIN"/>
    <property type="match status" value="1"/>
</dbReference>
<dbReference type="AlphaFoldDB" id="A0A2S7TZK1"/>
<keyword evidence="4 5" id="KW-0472">Membrane</keyword>
<evidence type="ECO:0000259" key="6">
    <source>
        <dbReference type="Pfam" id="PF01694"/>
    </source>
</evidence>
<dbReference type="Proteomes" id="UP000239907">
    <property type="component" value="Unassembled WGS sequence"/>
</dbReference>
<dbReference type="InterPro" id="IPR046483">
    <property type="entry name" value="DUF6576"/>
</dbReference>
<dbReference type="PANTHER" id="PTHR43066">
    <property type="entry name" value="RHOMBOID-RELATED PROTEIN"/>
    <property type="match status" value="1"/>
</dbReference>
<dbReference type="Pfam" id="PF20216">
    <property type="entry name" value="DUF6576"/>
    <property type="match status" value="1"/>
</dbReference>
<gene>
    <name evidence="8" type="ORF">BSZ32_04135</name>
</gene>
<proteinExistence type="predicted"/>
<dbReference type="GO" id="GO:0004252">
    <property type="term" value="F:serine-type endopeptidase activity"/>
    <property type="evidence" value="ECO:0007669"/>
    <property type="project" value="InterPro"/>
</dbReference>
<comment type="subcellular location">
    <subcellularLocation>
        <location evidence="1">Membrane</location>
        <topology evidence="1">Multi-pass membrane protein</topology>
    </subcellularLocation>
</comment>
<dbReference type="GO" id="GO:0016020">
    <property type="term" value="C:membrane"/>
    <property type="evidence" value="ECO:0007669"/>
    <property type="project" value="UniProtKB-SubCell"/>
</dbReference>
<feature type="transmembrane region" description="Helical" evidence="5">
    <location>
        <begin position="178"/>
        <end position="195"/>
    </location>
</feature>
<feature type="domain" description="DUF6576" evidence="7">
    <location>
        <begin position="233"/>
        <end position="267"/>
    </location>
</feature>
<feature type="transmembrane region" description="Helical" evidence="5">
    <location>
        <begin position="119"/>
        <end position="140"/>
    </location>
</feature>
<dbReference type="SUPFAM" id="SSF144091">
    <property type="entry name" value="Rhomboid-like"/>
    <property type="match status" value="1"/>
</dbReference>
<protein>
    <submittedName>
        <fullName evidence="8">Uncharacterized protein</fullName>
    </submittedName>
</protein>
<keyword evidence="3 5" id="KW-1133">Transmembrane helix</keyword>
<evidence type="ECO:0000256" key="1">
    <source>
        <dbReference type="ARBA" id="ARBA00004141"/>
    </source>
</evidence>
<dbReference type="Gene3D" id="1.20.1540.10">
    <property type="entry name" value="Rhomboid-like"/>
    <property type="match status" value="1"/>
</dbReference>
<evidence type="ECO:0000313" key="8">
    <source>
        <dbReference type="EMBL" id="PQJ27770.1"/>
    </source>
</evidence>
<feature type="domain" description="Peptidase S54 rhomboid" evidence="6">
    <location>
        <begin position="52"/>
        <end position="194"/>
    </location>
</feature>
<keyword evidence="9" id="KW-1185">Reference proteome</keyword>
<feature type="transmembrane region" description="Helical" evidence="5">
    <location>
        <begin position="12"/>
        <end position="30"/>
    </location>
</feature>
<evidence type="ECO:0000259" key="7">
    <source>
        <dbReference type="Pfam" id="PF20216"/>
    </source>
</evidence>
<evidence type="ECO:0000313" key="9">
    <source>
        <dbReference type="Proteomes" id="UP000239907"/>
    </source>
</evidence>
<reference evidence="8 9" key="1">
    <citation type="submission" date="2016-12" db="EMBL/GenBank/DDBJ databases">
        <title>Study of bacterial adaptation to deep sea.</title>
        <authorList>
            <person name="Song J."/>
            <person name="Yoshizawa S."/>
            <person name="Kogure K."/>
        </authorList>
    </citation>
    <scope>NUCLEOTIDE SEQUENCE [LARGE SCALE GENOMIC DNA]</scope>
    <source>
        <strain evidence="8 9">SAORIC-165</strain>
    </source>
</reference>
<name>A0A2S7TZK1_9BACT</name>
<dbReference type="EMBL" id="MQWA01000001">
    <property type="protein sequence ID" value="PQJ27770.1"/>
    <property type="molecule type" value="Genomic_DNA"/>
</dbReference>